<sequence length="407" mass="44618">HTDVTAAAATVALGLLYLRSNDAEVATCLAVPPTISGLEHVRPDLLLLRVACRNLILWEGISPTSEWVEAQVPGYVGEVADVVLSSGSMQAVSSLSHSEKFAKVIHAVQNQLSDFGNSASDADVDGVINAWVSIITGACFAMGLRYAGSADKMAYRTLLHYMDLFIRATSLPANSFENKILRTALKAGLNVLCTSICCVMAGTGNLEVLKRLRRLHGRVSDTTTYGDHMAVHMALGLLFLGGGQYTLDNSNRAVVALFCALYPRYPSRPNDNRPHLQVFRHLWVLAAEPRCFVVRETDTCRPVYAPISVVTKNSSDMGTGDGNEEILELVAPCLLPDLRKIKSIIINSPRYWPIKLDFIANDFAEMIRMARPVFVKERPGHLDFVNVRASGLPRWIRLSGPPYAHCV</sequence>
<dbReference type="PANTHER" id="PTHR12827:SF3">
    <property type="entry name" value="ANAPHASE-PROMOTING COMPLEX SUBUNIT 1"/>
    <property type="match status" value="1"/>
</dbReference>
<feature type="non-terminal residue" evidence="7">
    <location>
        <position position="1"/>
    </location>
</feature>
<keyword evidence="2" id="KW-0132">Cell division</keyword>
<dbReference type="GO" id="GO:0070979">
    <property type="term" value="P:protein K11-linked ubiquitination"/>
    <property type="evidence" value="ECO:0007669"/>
    <property type="project" value="TreeGrafter"/>
</dbReference>
<dbReference type="GO" id="GO:0005680">
    <property type="term" value="C:anaphase-promoting complex"/>
    <property type="evidence" value="ECO:0007669"/>
    <property type="project" value="InterPro"/>
</dbReference>
<organism evidence="7 8">
    <name type="scientific">Olpidium bornovanus</name>
    <dbReference type="NCBI Taxonomy" id="278681"/>
    <lineage>
        <taxon>Eukaryota</taxon>
        <taxon>Fungi</taxon>
        <taxon>Fungi incertae sedis</taxon>
        <taxon>Olpidiomycota</taxon>
        <taxon>Olpidiomycotina</taxon>
        <taxon>Olpidiomycetes</taxon>
        <taxon>Olpidiales</taxon>
        <taxon>Olpidiaceae</taxon>
        <taxon>Olpidium</taxon>
    </lineage>
</organism>
<proteinExistence type="inferred from homology"/>
<evidence type="ECO:0000313" key="8">
    <source>
        <dbReference type="Proteomes" id="UP000673691"/>
    </source>
</evidence>
<keyword evidence="3" id="KW-0677">Repeat</keyword>
<dbReference type="Pfam" id="PF21282">
    <property type="entry name" value="APC1_3rd"/>
    <property type="match status" value="1"/>
</dbReference>
<dbReference type="PANTHER" id="PTHR12827">
    <property type="entry name" value="MEIOTIC CHECKPOINT REGULATOR TSG24 FAMILY MEMBER"/>
    <property type="match status" value="1"/>
</dbReference>
<protein>
    <recommendedName>
        <fullName evidence="6">Anaphase-promoting complex subunit 1 beta-sandwich domain-containing protein</fullName>
    </recommendedName>
</protein>
<dbReference type="GO" id="GO:0051301">
    <property type="term" value="P:cell division"/>
    <property type="evidence" value="ECO:0007669"/>
    <property type="project" value="UniProtKB-KW"/>
</dbReference>
<dbReference type="OrthoDB" id="26401at2759"/>
<dbReference type="InterPro" id="IPR024990">
    <property type="entry name" value="Apc1"/>
</dbReference>
<comment type="caution">
    <text evidence="7">The sequence shown here is derived from an EMBL/GenBank/DDBJ whole genome shotgun (WGS) entry which is preliminary data.</text>
</comment>
<reference evidence="7 8" key="1">
    <citation type="journal article" name="Sci. Rep.">
        <title>Genome-scale phylogenetic analyses confirm Olpidium as the closest living zoosporic fungus to the non-flagellated, terrestrial fungi.</title>
        <authorList>
            <person name="Chang Y."/>
            <person name="Rochon D."/>
            <person name="Sekimoto S."/>
            <person name="Wang Y."/>
            <person name="Chovatia M."/>
            <person name="Sandor L."/>
            <person name="Salamov A."/>
            <person name="Grigoriev I.V."/>
            <person name="Stajich J.E."/>
            <person name="Spatafora J.W."/>
        </authorList>
    </citation>
    <scope>NUCLEOTIDE SEQUENCE [LARGE SCALE GENOMIC DNA]</scope>
    <source>
        <strain evidence="7">S191</strain>
    </source>
</reference>
<dbReference type="InterPro" id="IPR011989">
    <property type="entry name" value="ARM-like"/>
</dbReference>
<name>A0A8H8DF06_9FUNG</name>
<evidence type="ECO:0000256" key="2">
    <source>
        <dbReference type="ARBA" id="ARBA00022618"/>
    </source>
</evidence>
<evidence type="ECO:0000256" key="3">
    <source>
        <dbReference type="ARBA" id="ARBA00022737"/>
    </source>
</evidence>
<keyword evidence="5" id="KW-0131">Cell cycle</keyword>
<dbReference type="Gene3D" id="1.25.10.10">
    <property type="entry name" value="Leucine-rich Repeat Variant"/>
    <property type="match status" value="1"/>
</dbReference>
<comment type="similarity">
    <text evidence="1">Belongs to the APC1 family.</text>
</comment>
<dbReference type="Proteomes" id="UP000673691">
    <property type="component" value="Unassembled WGS sequence"/>
</dbReference>
<dbReference type="InterPro" id="IPR048971">
    <property type="entry name" value="Apc1_3rd"/>
</dbReference>
<feature type="domain" description="Anaphase-promoting complex subunit 1 beta-sandwich" evidence="6">
    <location>
        <begin position="290"/>
        <end position="378"/>
    </location>
</feature>
<dbReference type="EMBL" id="JAEFCI010013363">
    <property type="protein sequence ID" value="KAG5455452.1"/>
    <property type="molecule type" value="Genomic_DNA"/>
</dbReference>
<evidence type="ECO:0000256" key="4">
    <source>
        <dbReference type="ARBA" id="ARBA00022776"/>
    </source>
</evidence>
<dbReference type="GO" id="GO:0007091">
    <property type="term" value="P:metaphase/anaphase transition of mitotic cell cycle"/>
    <property type="evidence" value="ECO:0007669"/>
    <property type="project" value="TreeGrafter"/>
</dbReference>
<accession>A0A8H8DF06</accession>
<gene>
    <name evidence="7" type="ORF">BJ554DRAFT_5129</name>
</gene>
<keyword evidence="8" id="KW-1185">Reference proteome</keyword>
<evidence type="ECO:0000313" key="7">
    <source>
        <dbReference type="EMBL" id="KAG5455452.1"/>
    </source>
</evidence>
<keyword evidence="4" id="KW-0498">Mitosis</keyword>
<dbReference type="GO" id="GO:0031145">
    <property type="term" value="P:anaphase-promoting complex-dependent catabolic process"/>
    <property type="evidence" value="ECO:0007669"/>
    <property type="project" value="TreeGrafter"/>
</dbReference>
<dbReference type="AlphaFoldDB" id="A0A8H8DF06"/>
<evidence type="ECO:0000256" key="1">
    <source>
        <dbReference type="ARBA" id="ARBA00010547"/>
    </source>
</evidence>
<evidence type="ECO:0000256" key="5">
    <source>
        <dbReference type="ARBA" id="ARBA00023306"/>
    </source>
</evidence>
<evidence type="ECO:0000259" key="6">
    <source>
        <dbReference type="Pfam" id="PF21282"/>
    </source>
</evidence>
<dbReference type="GO" id="GO:0060090">
    <property type="term" value="F:molecular adaptor activity"/>
    <property type="evidence" value="ECO:0007669"/>
    <property type="project" value="TreeGrafter"/>
</dbReference>